<reference evidence="3 4" key="1">
    <citation type="submission" date="2024-10" db="EMBL/GenBank/DDBJ databases">
        <authorList>
            <person name="Kim D."/>
        </authorList>
    </citation>
    <scope>NUCLEOTIDE SEQUENCE [LARGE SCALE GENOMIC DNA]</scope>
    <source>
        <strain evidence="3">Taebaek</strain>
    </source>
</reference>
<evidence type="ECO:0000313" key="4">
    <source>
        <dbReference type="Proteomes" id="UP001620645"/>
    </source>
</evidence>
<accession>A0ABD2I5F2</accession>
<evidence type="ECO:0000313" key="3">
    <source>
        <dbReference type="EMBL" id="KAL3074496.1"/>
    </source>
</evidence>
<comment type="caution">
    <text evidence="3">The sequence shown here is derived from an EMBL/GenBank/DDBJ whole genome shotgun (WGS) entry which is preliminary data.</text>
</comment>
<feature type="coiled-coil region" evidence="1">
    <location>
        <begin position="54"/>
        <end position="105"/>
    </location>
</feature>
<dbReference type="EMBL" id="JBICCN010000357">
    <property type="protein sequence ID" value="KAL3074496.1"/>
    <property type="molecule type" value="Genomic_DNA"/>
</dbReference>
<keyword evidence="4" id="KW-1185">Reference proteome</keyword>
<proteinExistence type="predicted"/>
<feature type="region of interest" description="Disordered" evidence="2">
    <location>
        <begin position="109"/>
        <end position="137"/>
    </location>
</feature>
<dbReference type="Proteomes" id="UP001620645">
    <property type="component" value="Unassembled WGS sequence"/>
</dbReference>
<gene>
    <name evidence="3" type="ORF">niasHS_015326</name>
</gene>
<organism evidence="3 4">
    <name type="scientific">Heterodera schachtii</name>
    <name type="common">Sugarbeet cyst nematode worm</name>
    <name type="synonym">Tylenchus schachtii</name>
    <dbReference type="NCBI Taxonomy" id="97005"/>
    <lineage>
        <taxon>Eukaryota</taxon>
        <taxon>Metazoa</taxon>
        <taxon>Ecdysozoa</taxon>
        <taxon>Nematoda</taxon>
        <taxon>Chromadorea</taxon>
        <taxon>Rhabditida</taxon>
        <taxon>Tylenchina</taxon>
        <taxon>Tylenchomorpha</taxon>
        <taxon>Tylenchoidea</taxon>
        <taxon>Heteroderidae</taxon>
        <taxon>Heteroderinae</taxon>
        <taxon>Heterodera</taxon>
    </lineage>
</organism>
<keyword evidence="1" id="KW-0175">Coiled coil</keyword>
<protein>
    <submittedName>
        <fullName evidence="3">Uncharacterized protein</fullName>
    </submittedName>
</protein>
<evidence type="ECO:0000256" key="1">
    <source>
        <dbReference type="SAM" id="Coils"/>
    </source>
</evidence>
<name>A0ABD2I5F2_HETSC</name>
<dbReference type="AlphaFoldDB" id="A0ABD2I5F2"/>
<feature type="compositionally biased region" description="Basic and acidic residues" evidence="2">
    <location>
        <begin position="128"/>
        <end position="137"/>
    </location>
</feature>
<evidence type="ECO:0000256" key="2">
    <source>
        <dbReference type="SAM" id="MobiDB-lite"/>
    </source>
</evidence>
<sequence>MQFVICLTGMEKFEKVRVNEKNFVMVKNLHGNWYSAGLKAIIGKLGNELYKKLRNDEQKQLEKCLDNIEDKRDLVMSSQCLTKFRKNYLREMNREKMKKEEKKAKKIGAFTMEQQSMEKEEEAQIEISNERNAKQKQ</sequence>